<dbReference type="Proteomes" id="UP000441208">
    <property type="component" value="Unassembled WGS sequence"/>
</dbReference>
<proteinExistence type="inferred from homology"/>
<keyword evidence="4" id="KW-1133">Transmembrane helix</keyword>
<accession>A0A6A3S7L2</accession>
<evidence type="ECO:0000256" key="4">
    <source>
        <dbReference type="SAM" id="Phobius"/>
    </source>
</evidence>
<keyword evidence="4" id="KW-0472">Membrane</keyword>
<comment type="caution">
    <text evidence="5">The sequence shown here is derived from an EMBL/GenBank/DDBJ whole genome shotgun (WGS) entry which is preliminary data.</text>
</comment>
<dbReference type="EMBL" id="QXFZ01000591">
    <property type="protein sequence ID" value="KAE9110980.1"/>
    <property type="molecule type" value="Genomic_DNA"/>
</dbReference>
<name>A0A6A3S7L2_9STRA</name>
<dbReference type="PANTHER" id="PTHR48042:SF11">
    <property type="entry name" value="ABC TRANSPORTER G FAMILY MEMBER 11"/>
    <property type="match status" value="1"/>
</dbReference>
<feature type="transmembrane region" description="Helical" evidence="4">
    <location>
        <begin position="133"/>
        <end position="152"/>
    </location>
</feature>
<protein>
    <submittedName>
        <fullName evidence="5">Uncharacterized protein</fullName>
    </submittedName>
</protein>
<feature type="transmembrane region" description="Helical" evidence="4">
    <location>
        <begin position="208"/>
        <end position="228"/>
    </location>
</feature>
<organism evidence="5 6">
    <name type="scientific">Phytophthora fragariae</name>
    <dbReference type="NCBI Taxonomy" id="53985"/>
    <lineage>
        <taxon>Eukaryota</taxon>
        <taxon>Sar</taxon>
        <taxon>Stramenopiles</taxon>
        <taxon>Oomycota</taxon>
        <taxon>Peronosporomycetes</taxon>
        <taxon>Peronosporales</taxon>
        <taxon>Peronosporaceae</taxon>
        <taxon>Phytophthora</taxon>
    </lineage>
</organism>
<comment type="similarity">
    <text evidence="1">Belongs to the ABC transporter superfamily. ABCG family. Eye pigment precursor importer (TC 3.A.1.204) subfamily.</text>
</comment>
<feature type="transmembrane region" description="Helical" evidence="4">
    <location>
        <begin position="249"/>
        <end position="267"/>
    </location>
</feature>
<feature type="transmembrane region" description="Helical" evidence="4">
    <location>
        <begin position="72"/>
        <end position="92"/>
    </location>
</feature>
<gene>
    <name evidence="5" type="ORF">PF007_g11641</name>
</gene>
<evidence type="ECO:0000313" key="6">
    <source>
        <dbReference type="Proteomes" id="UP000441208"/>
    </source>
</evidence>
<evidence type="ECO:0000313" key="5">
    <source>
        <dbReference type="EMBL" id="KAE9110980.1"/>
    </source>
</evidence>
<evidence type="ECO:0000256" key="3">
    <source>
        <dbReference type="SAM" id="MobiDB-lite"/>
    </source>
</evidence>
<dbReference type="PANTHER" id="PTHR48042">
    <property type="entry name" value="ABC TRANSPORTER G FAMILY MEMBER 11"/>
    <property type="match status" value="1"/>
</dbReference>
<evidence type="ECO:0000256" key="2">
    <source>
        <dbReference type="ARBA" id="ARBA00022448"/>
    </source>
</evidence>
<dbReference type="AlphaFoldDB" id="A0A6A3S7L2"/>
<feature type="transmembrane region" description="Helical" evidence="4">
    <location>
        <begin position="164"/>
        <end position="188"/>
    </location>
</feature>
<keyword evidence="4" id="KW-0812">Transmembrane</keyword>
<dbReference type="InterPro" id="IPR052215">
    <property type="entry name" value="Plant_ABCG"/>
</dbReference>
<keyword evidence="2" id="KW-0813">Transport</keyword>
<feature type="region of interest" description="Disordered" evidence="3">
    <location>
        <begin position="34"/>
        <end position="54"/>
    </location>
</feature>
<reference evidence="5 6" key="1">
    <citation type="submission" date="2018-08" db="EMBL/GenBank/DDBJ databases">
        <title>Genomic investigation of the strawberry pathogen Phytophthora fragariae indicates pathogenicity is determined by transcriptional variation in three key races.</title>
        <authorList>
            <person name="Adams T.M."/>
            <person name="Armitage A.D."/>
            <person name="Sobczyk M.K."/>
            <person name="Bates H.J."/>
            <person name="Dunwell J.M."/>
            <person name="Nellist C.F."/>
            <person name="Harrison R.J."/>
        </authorList>
    </citation>
    <scope>NUCLEOTIDE SEQUENCE [LARGE SCALE GENOMIC DNA]</scope>
    <source>
        <strain evidence="5 6">NOV-71</strain>
    </source>
</reference>
<evidence type="ECO:0000256" key="1">
    <source>
        <dbReference type="ARBA" id="ARBA00005814"/>
    </source>
</evidence>
<sequence>MNFMTVCKALGPGPHVGLPRMEFDKSLAGMLRAGRQGRGRPQDAAAPAGHRASSSRRRRRCGALMCRNTGIYWIRLCMYVYLSVMVGTMYLGTNDELTDEDLLPLLFHVTARRVHPRARRQLVELRQLSVRQLPGHAVGIFRIAIMSTYLVLLQAGLNAFECFFFNLFLSLAVAESVMHVIWAVLLHYTIVVADCPRLFDKLMLSKGFLVLHNSIPGYATTSSSTLSLMFKQFENETLETMRSRRTGGYAASVCVCTVALILPFTIAI</sequence>